<dbReference type="PANTHER" id="PTHR23235:SF142">
    <property type="entry name" value="ZINC FINGER PROTEIN 384"/>
    <property type="match status" value="1"/>
</dbReference>
<dbReference type="SMART" id="SM00355">
    <property type="entry name" value="ZnF_C2H2"/>
    <property type="match status" value="3"/>
</dbReference>
<organism evidence="8">
    <name type="scientific">Rhipicephalus pulchellus</name>
    <name type="common">Yellow backed tick</name>
    <name type="synonym">Dermacentor pulchellus</name>
    <dbReference type="NCBI Taxonomy" id="72859"/>
    <lineage>
        <taxon>Eukaryota</taxon>
        <taxon>Metazoa</taxon>
        <taxon>Ecdysozoa</taxon>
        <taxon>Arthropoda</taxon>
        <taxon>Chelicerata</taxon>
        <taxon>Arachnida</taxon>
        <taxon>Acari</taxon>
        <taxon>Parasitiformes</taxon>
        <taxon>Ixodida</taxon>
        <taxon>Ixodoidea</taxon>
        <taxon>Ixodidae</taxon>
        <taxon>Rhipicephalinae</taxon>
        <taxon>Rhipicephalus</taxon>
        <taxon>Rhipicephalus</taxon>
    </lineage>
</organism>
<dbReference type="EMBL" id="GACK01003771">
    <property type="protein sequence ID" value="JAA61263.1"/>
    <property type="molecule type" value="mRNA"/>
</dbReference>
<evidence type="ECO:0000256" key="5">
    <source>
        <dbReference type="ARBA" id="ARBA00023242"/>
    </source>
</evidence>
<evidence type="ECO:0000256" key="4">
    <source>
        <dbReference type="ARBA" id="ARBA00022833"/>
    </source>
</evidence>
<keyword evidence="4" id="KW-0862">Zinc</keyword>
<evidence type="ECO:0000256" key="6">
    <source>
        <dbReference type="PROSITE-ProRule" id="PRU00042"/>
    </source>
</evidence>
<feature type="domain" description="C2H2-type" evidence="7">
    <location>
        <begin position="156"/>
        <end position="183"/>
    </location>
</feature>
<dbReference type="Gene3D" id="3.30.160.60">
    <property type="entry name" value="Classic Zinc Finger"/>
    <property type="match status" value="4"/>
</dbReference>
<keyword evidence="5" id="KW-0539">Nucleus</keyword>
<dbReference type="PROSITE" id="PS50157">
    <property type="entry name" value="ZINC_FINGER_C2H2_2"/>
    <property type="match status" value="3"/>
</dbReference>
<feature type="non-terminal residue" evidence="8">
    <location>
        <position position="1"/>
    </location>
</feature>
<evidence type="ECO:0000256" key="2">
    <source>
        <dbReference type="ARBA" id="ARBA00022737"/>
    </source>
</evidence>
<dbReference type="GO" id="GO:0000978">
    <property type="term" value="F:RNA polymerase II cis-regulatory region sequence-specific DNA binding"/>
    <property type="evidence" value="ECO:0007669"/>
    <property type="project" value="TreeGrafter"/>
</dbReference>
<dbReference type="PROSITE" id="PS00028">
    <property type="entry name" value="ZINC_FINGER_C2H2_1"/>
    <property type="match status" value="2"/>
</dbReference>
<dbReference type="PANTHER" id="PTHR23235">
    <property type="entry name" value="KRUEPPEL-LIKE TRANSCRIPTION FACTOR"/>
    <property type="match status" value="1"/>
</dbReference>
<feature type="non-terminal residue" evidence="8">
    <location>
        <position position="194"/>
    </location>
</feature>
<protein>
    <submittedName>
        <fullName evidence="8">Putative zinc finger protein 37a</fullName>
    </submittedName>
</protein>
<dbReference type="Pfam" id="PF00096">
    <property type="entry name" value="zf-C2H2"/>
    <property type="match status" value="3"/>
</dbReference>
<sequence>PLLQWWHCTRGKTPKHCCTWIYAHVRKTLGSSKLTQIPRCGMTHNRRVVLPCKTLKLKFIFYASERQYLSEVSAFLCAASGSSIRPATTDADKSHQGRRHDCNVCGYEAGFLSQLIRHMRVHTGERPFHCHLCPQRFALKSTLTRHLFIHPGERPHRCHICPKSFSQKSILDGHVRNHTSERPYQCPLCPRKFK</sequence>
<dbReference type="InterPro" id="IPR013087">
    <property type="entry name" value="Znf_C2H2_type"/>
</dbReference>
<reference evidence="8" key="2">
    <citation type="journal article" date="2015" name="J. Proteomics">
        <title>Sexual differences in the sialomes of the zebra tick, Rhipicephalus pulchellus.</title>
        <authorList>
            <person name="Tan A.W."/>
            <person name="Francischetti I.M."/>
            <person name="Slovak M."/>
            <person name="Kini R.M."/>
            <person name="Ribeiro J.M."/>
        </authorList>
    </citation>
    <scope>NUCLEOTIDE SEQUENCE</scope>
    <source>
        <tissue evidence="8">Salivary gland</tissue>
    </source>
</reference>
<evidence type="ECO:0000256" key="1">
    <source>
        <dbReference type="ARBA" id="ARBA00022723"/>
    </source>
</evidence>
<evidence type="ECO:0000259" key="7">
    <source>
        <dbReference type="PROSITE" id="PS50157"/>
    </source>
</evidence>
<evidence type="ECO:0000313" key="8">
    <source>
        <dbReference type="EMBL" id="JAA61263.1"/>
    </source>
</evidence>
<dbReference type="AlphaFoldDB" id="L7MDF4"/>
<keyword evidence="3 6" id="KW-0863">Zinc-finger</keyword>
<dbReference type="GO" id="GO:0000981">
    <property type="term" value="F:DNA-binding transcription factor activity, RNA polymerase II-specific"/>
    <property type="evidence" value="ECO:0007669"/>
    <property type="project" value="TreeGrafter"/>
</dbReference>
<feature type="domain" description="C2H2-type" evidence="7">
    <location>
        <begin position="100"/>
        <end position="127"/>
    </location>
</feature>
<feature type="domain" description="C2H2-type" evidence="7">
    <location>
        <begin position="128"/>
        <end position="155"/>
    </location>
</feature>
<reference evidence="8" key="1">
    <citation type="submission" date="2012-11" db="EMBL/GenBank/DDBJ databases">
        <authorList>
            <person name="Lucero-Rivera Y.E."/>
            <person name="Tovar-Ramirez D."/>
        </authorList>
    </citation>
    <scope>NUCLEOTIDE SEQUENCE</scope>
    <source>
        <tissue evidence="8">Salivary gland</tissue>
    </source>
</reference>
<name>L7MDF4_RHIPC</name>
<evidence type="ECO:0000256" key="3">
    <source>
        <dbReference type="ARBA" id="ARBA00022771"/>
    </source>
</evidence>
<dbReference type="SUPFAM" id="SSF57667">
    <property type="entry name" value="beta-beta-alpha zinc fingers"/>
    <property type="match status" value="2"/>
</dbReference>
<dbReference type="FunFam" id="3.30.160.60:FF:000448">
    <property type="entry name" value="RE1-silencing transcription factor A"/>
    <property type="match status" value="1"/>
</dbReference>
<dbReference type="GO" id="GO:0008270">
    <property type="term" value="F:zinc ion binding"/>
    <property type="evidence" value="ECO:0007669"/>
    <property type="project" value="UniProtKB-KW"/>
</dbReference>
<accession>L7MDF4</accession>
<keyword evidence="2" id="KW-0677">Repeat</keyword>
<dbReference type="FunFam" id="3.30.160.60:FF:002343">
    <property type="entry name" value="Zinc finger protein 33A"/>
    <property type="match status" value="1"/>
</dbReference>
<dbReference type="InterPro" id="IPR036236">
    <property type="entry name" value="Znf_C2H2_sf"/>
</dbReference>
<keyword evidence="1" id="KW-0479">Metal-binding</keyword>
<proteinExistence type="evidence at transcript level"/>